<keyword evidence="5 6" id="KW-0472">Membrane</keyword>
<dbReference type="InterPro" id="IPR001182">
    <property type="entry name" value="FtsW/RodA"/>
</dbReference>
<dbReference type="STRING" id="1798406.A3A04_01640"/>
<feature type="transmembrane region" description="Helical" evidence="6">
    <location>
        <begin position="269"/>
        <end position="289"/>
    </location>
</feature>
<evidence type="ECO:0000313" key="7">
    <source>
        <dbReference type="EMBL" id="OGY65096.1"/>
    </source>
</evidence>
<organism evidence="7 8">
    <name type="scientific">Candidatus Harrisonbacteria bacterium RIFCSPLOWO2_01_FULL_40_28</name>
    <dbReference type="NCBI Taxonomy" id="1798406"/>
    <lineage>
        <taxon>Bacteria</taxon>
        <taxon>Candidatus Harrisoniibacteriota</taxon>
    </lineage>
</organism>
<name>A0A1G1ZLV6_9BACT</name>
<comment type="subcellular location">
    <subcellularLocation>
        <location evidence="1">Membrane</location>
        <topology evidence="1">Multi-pass membrane protein</topology>
    </subcellularLocation>
</comment>
<dbReference type="PANTHER" id="PTHR30474:SF1">
    <property type="entry name" value="PEPTIDOGLYCAN GLYCOSYLTRANSFERASE MRDB"/>
    <property type="match status" value="1"/>
</dbReference>
<feature type="transmembrane region" description="Helical" evidence="6">
    <location>
        <begin position="65"/>
        <end position="84"/>
    </location>
</feature>
<feature type="transmembrane region" description="Helical" evidence="6">
    <location>
        <begin position="181"/>
        <end position="199"/>
    </location>
</feature>
<comment type="caution">
    <text evidence="7">The sequence shown here is derived from an EMBL/GenBank/DDBJ whole genome shotgun (WGS) entry which is preliminary data.</text>
</comment>
<evidence type="ECO:0000256" key="1">
    <source>
        <dbReference type="ARBA" id="ARBA00004141"/>
    </source>
</evidence>
<keyword evidence="4 6" id="KW-1133">Transmembrane helix</keyword>
<feature type="transmembrane region" description="Helical" evidence="6">
    <location>
        <begin position="38"/>
        <end position="58"/>
    </location>
</feature>
<evidence type="ECO:0000256" key="4">
    <source>
        <dbReference type="ARBA" id="ARBA00022989"/>
    </source>
</evidence>
<dbReference type="GO" id="GO:0032153">
    <property type="term" value="C:cell division site"/>
    <property type="evidence" value="ECO:0007669"/>
    <property type="project" value="TreeGrafter"/>
</dbReference>
<proteinExistence type="predicted"/>
<dbReference type="GO" id="GO:0005886">
    <property type="term" value="C:plasma membrane"/>
    <property type="evidence" value="ECO:0007669"/>
    <property type="project" value="TreeGrafter"/>
</dbReference>
<feature type="transmembrane region" description="Helical" evidence="6">
    <location>
        <begin position="301"/>
        <end position="323"/>
    </location>
</feature>
<dbReference type="PROSITE" id="PS51257">
    <property type="entry name" value="PROKAR_LIPOPROTEIN"/>
    <property type="match status" value="1"/>
</dbReference>
<feature type="transmembrane region" description="Helical" evidence="6">
    <location>
        <begin position="157"/>
        <end position="174"/>
    </location>
</feature>
<dbReference type="NCBIfam" id="TIGR02210">
    <property type="entry name" value="rodA_shape"/>
    <property type="match status" value="1"/>
</dbReference>
<feature type="transmembrane region" description="Helical" evidence="6">
    <location>
        <begin position="132"/>
        <end position="151"/>
    </location>
</feature>
<dbReference type="AlphaFoldDB" id="A0A1G1ZLV6"/>
<dbReference type="PANTHER" id="PTHR30474">
    <property type="entry name" value="CELL CYCLE PROTEIN"/>
    <property type="match status" value="1"/>
</dbReference>
<feature type="transmembrane region" description="Helical" evidence="6">
    <location>
        <begin position="335"/>
        <end position="358"/>
    </location>
</feature>
<dbReference type="Pfam" id="PF01098">
    <property type="entry name" value="FTSW_RODA_SPOVE"/>
    <property type="match status" value="1"/>
</dbReference>
<dbReference type="InterPro" id="IPR011923">
    <property type="entry name" value="RodA/MrdB"/>
</dbReference>
<evidence type="ECO:0000256" key="3">
    <source>
        <dbReference type="ARBA" id="ARBA00022960"/>
    </source>
</evidence>
<reference evidence="7 8" key="1">
    <citation type="journal article" date="2016" name="Nat. Commun.">
        <title>Thousands of microbial genomes shed light on interconnected biogeochemical processes in an aquifer system.</title>
        <authorList>
            <person name="Anantharaman K."/>
            <person name="Brown C.T."/>
            <person name="Hug L.A."/>
            <person name="Sharon I."/>
            <person name="Castelle C.J."/>
            <person name="Probst A.J."/>
            <person name="Thomas B.C."/>
            <person name="Singh A."/>
            <person name="Wilkins M.J."/>
            <person name="Karaoz U."/>
            <person name="Brodie E.L."/>
            <person name="Williams K.H."/>
            <person name="Hubbard S.S."/>
            <person name="Banfield J.F."/>
        </authorList>
    </citation>
    <scope>NUCLEOTIDE SEQUENCE [LARGE SCALE GENOMIC DNA]</scope>
</reference>
<dbReference type="GO" id="GO:0008360">
    <property type="term" value="P:regulation of cell shape"/>
    <property type="evidence" value="ECO:0007669"/>
    <property type="project" value="UniProtKB-KW"/>
</dbReference>
<accession>A0A1G1ZLV6</accession>
<feature type="transmembrane region" description="Helical" evidence="6">
    <location>
        <begin position="12"/>
        <end position="32"/>
    </location>
</feature>
<dbReference type="GO" id="GO:0051301">
    <property type="term" value="P:cell division"/>
    <property type="evidence" value="ECO:0007669"/>
    <property type="project" value="InterPro"/>
</dbReference>
<evidence type="ECO:0000256" key="6">
    <source>
        <dbReference type="SAM" id="Phobius"/>
    </source>
</evidence>
<sequence>MFEMVRKFDWPLMAAFFVLFACSLLVLSSIAYELFWSQLMWISLFLCGVLIMASINWRTLINYPWIVWGFYVIAVVLLLITVIWGRTIRGTASWITIGSPESGIRFQPAELAKVALIILYAQYFARRHVSVASLRTIALSFLYFVLPAFIILKQPDLGSASILFGIWFGFLLVSGLPLRRIIASIVIFGVIALIAWQFLLKPYQKNRIIGFISPSYDPLGINYNVTQSKIAIGSAGWWGKGYGQGTQSHLGFLPEAHTDFIFAAFTEEWGFIGALFLIGVLGFVILRIIKIGILCEDNFGRFVSLGTALMILIQSFLNLGFNLGILPVVGIPLPFLSYGGSHLLTTGLLVGIIQNIAIRLK</sequence>
<evidence type="ECO:0000313" key="8">
    <source>
        <dbReference type="Proteomes" id="UP000178517"/>
    </source>
</evidence>
<keyword evidence="3" id="KW-0133">Cell shape</keyword>
<dbReference type="GO" id="GO:0015648">
    <property type="term" value="F:lipid-linked peptidoglycan transporter activity"/>
    <property type="evidence" value="ECO:0007669"/>
    <property type="project" value="TreeGrafter"/>
</dbReference>
<gene>
    <name evidence="7" type="ORF">A3A04_01640</name>
</gene>
<evidence type="ECO:0000256" key="5">
    <source>
        <dbReference type="ARBA" id="ARBA00023136"/>
    </source>
</evidence>
<keyword evidence="2 6" id="KW-0812">Transmembrane</keyword>
<protein>
    <submittedName>
        <fullName evidence="7">Rod shape-determining protein RodA</fullName>
    </submittedName>
</protein>
<dbReference type="EMBL" id="MHJI01000023">
    <property type="protein sequence ID" value="OGY65096.1"/>
    <property type="molecule type" value="Genomic_DNA"/>
</dbReference>
<dbReference type="Proteomes" id="UP000178517">
    <property type="component" value="Unassembled WGS sequence"/>
</dbReference>
<evidence type="ECO:0000256" key="2">
    <source>
        <dbReference type="ARBA" id="ARBA00022692"/>
    </source>
</evidence>